<dbReference type="SUPFAM" id="SSF47973">
    <property type="entry name" value="Ribosomal protein S7"/>
    <property type="match status" value="1"/>
</dbReference>
<comment type="similarity">
    <text evidence="1 6">Belongs to the universal ribosomal protein uS7 family.</text>
</comment>
<dbReference type="FunFam" id="1.10.455.10:FF:000001">
    <property type="entry name" value="30S ribosomal protein S7"/>
    <property type="match status" value="1"/>
</dbReference>
<dbReference type="GO" id="GO:0000049">
    <property type="term" value="F:tRNA binding"/>
    <property type="evidence" value="ECO:0007669"/>
    <property type="project" value="UniProtKB-UniRule"/>
</dbReference>
<protein>
    <recommendedName>
        <fullName evidence="6">Small ribosomal subunit protein uS7</fullName>
    </recommendedName>
</protein>
<keyword evidence="2 6" id="KW-0699">rRNA-binding</keyword>
<comment type="caution">
    <text evidence="8">The sequence shown here is derived from an EMBL/GenBank/DDBJ whole genome shotgun (WGS) entry which is preliminary data.</text>
</comment>
<organism evidence="8 9">
    <name type="scientific">Candidatus Woesebacteria bacterium CG22_combo_CG10-13_8_21_14_all_39_10</name>
    <dbReference type="NCBI Taxonomy" id="1975059"/>
    <lineage>
        <taxon>Bacteria</taxon>
        <taxon>Candidatus Woeseibacteriota</taxon>
    </lineage>
</organism>
<dbReference type="AlphaFoldDB" id="A0A2H0BIZ4"/>
<dbReference type="InterPro" id="IPR023798">
    <property type="entry name" value="Ribosomal_uS7_dom"/>
</dbReference>
<dbReference type="CDD" id="cd14869">
    <property type="entry name" value="uS7_Bacteria"/>
    <property type="match status" value="1"/>
</dbReference>
<gene>
    <name evidence="6" type="primary">rpsG</name>
    <name evidence="8" type="ORF">COX03_02620</name>
</gene>
<dbReference type="InterPro" id="IPR000235">
    <property type="entry name" value="Ribosomal_uS7"/>
</dbReference>
<dbReference type="Proteomes" id="UP000229847">
    <property type="component" value="Unassembled WGS sequence"/>
</dbReference>
<evidence type="ECO:0000256" key="1">
    <source>
        <dbReference type="ARBA" id="ARBA00007151"/>
    </source>
</evidence>
<dbReference type="GO" id="GO:0019843">
    <property type="term" value="F:rRNA binding"/>
    <property type="evidence" value="ECO:0007669"/>
    <property type="project" value="UniProtKB-UniRule"/>
</dbReference>
<keyword evidence="5 6" id="KW-0687">Ribonucleoprotein</keyword>
<dbReference type="Gene3D" id="1.10.455.10">
    <property type="entry name" value="Ribosomal protein S7 domain"/>
    <property type="match status" value="1"/>
</dbReference>
<dbReference type="HAMAP" id="MF_00480_B">
    <property type="entry name" value="Ribosomal_uS7_B"/>
    <property type="match status" value="1"/>
</dbReference>
<dbReference type="GO" id="GO:0015935">
    <property type="term" value="C:small ribosomal subunit"/>
    <property type="evidence" value="ECO:0007669"/>
    <property type="project" value="InterPro"/>
</dbReference>
<evidence type="ECO:0000256" key="5">
    <source>
        <dbReference type="ARBA" id="ARBA00023274"/>
    </source>
</evidence>
<evidence type="ECO:0000256" key="6">
    <source>
        <dbReference type="HAMAP-Rule" id="MF_00480"/>
    </source>
</evidence>
<dbReference type="Pfam" id="PF00177">
    <property type="entry name" value="Ribosomal_S7"/>
    <property type="match status" value="1"/>
</dbReference>
<dbReference type="PIRSF" id="PIRSF002122">
    <property type="entry name" value="RPS7p_RPS7a_RPS5e_RPS7o"/>
    <property type="match status" value="1"/>
</dbReference>
<name>A0A2H0BIZ4_9BACT</name>
<dbReference type="NCBIfam" id="TIGR01029">
    <property type="entry name" value="rpsG_bact"/>
    <property type="match status" value="1"/>
</dbReference>
<keyword evidence="4 6" id="KW-0689">Ribosomal protein</keyword>
<dbReference type="EMBL" id="PCSW01000080">
    <property type="protein sequence ID" value="PIP57529.1"/>
    <property type="molecule type" value="Genomic_DNA"/>
</dbReference>
<dbReference type="InterPro" id="IPR005717">
    <property type="entry name" value="Ribosomal_uS7_bac/org-type"/>
</dbReference>
<keyword evidence="3 6" id="KW-0694">RNA-binding</keyword>
<feature type="domain" description="Small ribosomal subunit protein uS7" evidence="7">
    <location>
        <begin position="3"/>
        <end position="152"/>
    </location>
</feature>
<evidence type="ECO:0000256" key="2">
    <source>
        <dbReference type="ARBA" id="ARBA00022730"/>
    </source>
</evidence>
<comment type="subunit">
    <text evidence="6">Part of the 30S ribosomal subunit. Contacts proteins S9 and S11.</text>
</comment>
<evidence type="ECO:0000313" key="8">
    <source>
        <dbReference type="EMBL" id="PIP57529.1"/>
    </source>
</evidence>
<accession>A0A2H0BIZ4</accession>
<evidence type="ECO:0000256" key="3">
    <source>
        <dbReference type="ARBA" id="ARBA00022884"/>
    </source>
</evidence>
<dbReference type="InterPro" id="IPR036823">
    <property type="entry name" value="Ribosomal_uS7_dom_sf"/>
</dbReference>
<dbReference type="GO" id="GO:0003735">
    <property type="term" value="F:structural constituent of ribosome"/>
    <property type="evidence" value="ECO:0007669"/>
    <property type="project" value="InterPro"/>
</dbReference>
<dbReference type="PANTHER" id="PTHR11205">
    <property type="entry name" value="RIBOSOMAL PROTEIN S7"/>
    <property type="match status" value="1"/>
</dbReference>
<evidence type="ECO:0000259" key="7">
    <source>
        <dbReference type="Pfam" id="PF00177"/>
    </source>
</evidence>
<reference evidence="8 9" key="1">
    <citation type="submission" date="2017-09" db="EMBL/GenBank/DDBJ databases">
        <title>Depth-based differentiation of microbial function through sediment-hosted aquifers and enrichment of novel symbionts in the deep terrestrial subsurface.</title>
        <authorList>
            <person name="Probst A.J."/>
            <person name="Ladd B."/>
            <person name="Jarett J.K."/>
            <person name="Geller-Mcgrath D.E."/>
            <person name="Sieber C.M."/>
            <person name="Emerson J.B."/>
            <person name="Anantharaman K."/>
            <person name="Thomas B.C."/>
            <person name="Malmstrom R."/>
            <person name="Stieglmeier M."/>
            <person name="Klingl A."/>
            <person name="Woyke T."/>
            <person name="Ryan C.M."/>
            <person name="Banfield J.F."/>
        </authorList>
    </citation>
    <scope>NUCLEOTIDE SEQUENCE [LARGE SCALE GENOMIC DNA]</scope>
    <source>
        <strain evidence="8">CG22_combo_CG10-13_8_21_14_all_39_10</strain>
    </source>
</reference>
<proteinExistence type="inferred from homology"/>
<sequence>MSRKGPARIREVEIDPIYNSGVVTKLINRSMKDGKKSVAEKEIYRAFEIIKEKTNQDPLNVFNQAMDNVRPTMEVRPRRVGGAAYQVPMPVRGPRKESLAIRWIIIAANSKSNSEFHTYAEKLAAEIMDCAKGEGLAVKRRTDMERVAESNRAFSHFNW</sequence>
<evidence type="ECO:0000256" key="4">
    <source>
        <dbReference type="ARBA" id="ARBA00022980"/>
    </source>
</evidence>
<comment type="function">
    <text evidence="6">One of the primary rRNA binding proteins, it binds directly to 16S rRNA where it nucleates assembly of the head domain of the 30S subunit. Is located at the subunit interface close to the decoding center, probably blocks exit of the E-site tRNA.</text>
</comment>
<dbReference type="GO" id="GO:0006412">
    <property type="term" value="P:translation"/>
    <property type="evidence" value="ECO:0007669"/>
    <property type="project" value="UniProtKB-UniRule"/>
</dbReference>
<keyword evidence="6" id="KW-0820">tRNA-binding</keyword>
<evidence type="ECO:0000313" key="9">
    <source>
        <dbReference type="Proteomes" id="UP000229847"/>
    </source>
</evidence>